<keyword evidence="1" id="KW-0547">Nucleotide-binding</keyword>
<gene>
    <name evidence="5" type="ORF">K7862_11535</name>
</gene>
<dbReference type="CDD" id="cd06170">
    <property type="entry name" value="LuxR_C_like"/>
    <property type="match status" value="1"/>
</dbReference>
<feature type="region of interest" description="Disordered" evidence="3">
    <location>
        <begin position="358"/>
        <end position="398"/>
    </location>
</feature>
<dbReference type="InterPro" id="IPR036388">
    <property type="entry name" value="WH-like_DNA-bd_sf"/>
</dbReference>
<evidence type="ECO:0000313" key="5">
    <source>
        <dbReference type="EMBL" id="MBY8878260.1"/>
    </source>
</evidence>
<evidence type="ECO:0000256" key="3">
    <source>
        <dbReference type="SAM" id="MobiDB-lite"/>
    </source>
</evidence>
<dbReference type="InterPro" id="IPR016032">
    <property type="entry name" value="Sig_transdc_resp-reg_C-effctor"/>
</dbReference>
<evidence type="ECO:0000313" key="6">
    <source>
        <dbReference type="Proteomes" id="UP000778578"/>
    </source>
</evidence>
<evidence type="ECO:0000256" key="2">
    <source>
        <dbReference type="ARBA" id="ARBA00022840"/>
    </source>
</evidence>
<comment type="caution">
    <text evidence="5">The sequence shown here is derived from an EMBL/GenBank/DDBJ whole genome shotgun (WGS) entry which is preliminary data.</text>
</comment>
<dbReference type="InterPro" id="IPR027417">
    <property type="entry name" value="P-loop_NTPase"/>
</dbReference>
<dbReference type="PROSITE" id="PS50043">
    <property type="entry name" value="HTH_LUXR_2"/>
    <property type="match status" value="1"/>
</dbReference>
<accession>A0ABS7Q526</accession>
<dbReference type="RefSeq" id="WP_222962404.1">
    <property type="nucleotide sequence ID" value="NZ_JAINZZ010000010.1"/>
</dbReference>
<dbReference type="SUPFAM" id="SSF48452">
    <property type="entry name" value="TPR-like"/>
    <property type="match status" value="1"/>
</dbReference>
<name>A0ABS7Q526_9ACTN</name>
<dbReference type="Proteomes" id="UP000778578">
    <property type="component" value="Unassembled WGS sequence"/>
</dbReference>
<reference evidence="5 6" key="1">
    <citation type="submission" date="2021-08" db="EMBL/GenBank/DDBJ databases">
        <title>WGS of actinomycetes from Thailand.</title>
        <authorList>
            <person name="Thawai C."/>
        </authorList>
    </citation>
    <scope>NUCLEOTIDE SEQUENCE [LARGE SCALE GENOMIC DNA]</scope>
    <source>
        <strain evidence="5 6">PLK6-54</strain>
    </source>
</reference>
<dbReference type="SUPFAM" id="SSF52540">
    <property type="entry name" value="P-loop containing nucleoside triphosphate hydrolases"/>
    <property type="match status" value="1"/>
</dbReference>
<proteinExistence type="predicted"/>
<dbReference type="InterPro" id="IPR041664">
    <property type="entry name" value="AAA_16"/>
</dbReference>
<keyword evidence="2" id="KW-0067">ATP-binding</keyword>
<dbReference type="PRINTS" id="PR00038">
    <property type="entry name" value="HTHLUXR"/>
</dbReference>
<dbReference type="PROSITE" id="PS00622">
    <property type="entry name" value="HTH_LUXR_1"/>
    <property type="match status" value="1"/>
</dbReference>
<dbReference type="PANTHER" id="PTHR16305">
    <property type="entry name" value="TESTICULAR SOLUBLE ADENYLYL CYCLASE"/>
    <property type="match status" value="1"/>
</dbReference>
<sequence length="951" mass="101193">MTLPSAPGAVALRGRDRETAALDAVLATVRAGTGSVLVLRGEPGIGKTTLLDHAAARADGLRIARVSGVESEMELPFAGLEQLCGPFRAESRELPGPQRDALSVAFGLRAGPAPDPFLVGLAVLTLLAGAAEVRPLVCLVDDAQWLDRGTLRALAFAARRLRAEPVAMVFALRRPDGDEVGGGDGDADEAGELAGLPELAVGSLGGTDARALLASAAHAPLDPSVRDRIVAEARGNPLALLYLPQTLSPTEWAGGFWLPDSRPPASRVEDVLHGRFRALPRDSRRLLLTAAAEPAGNADVLWRAAALLGIPADAAGPAEAAELVEFDGTVRFRHPLVRSAVYRRAPAPERRAVHRALAEATDGDREPDRKAWHRAHGTLRPDESTARELERSAGRARGRGGASAAASFLRLAVGLTPDPAVRARRALDAAQAGIESGGAEQADTMLVTAGSSALDRLQRARLERLRARSVFARVRGGDAPRLLLDAALRLAPLDRDLARETMLEAVGAAVFAGRLSDGPGQREVAEAARAASTPATPEGTVGLLLDGMVSRILDGRATSAAALRGALRAVRRGYAGDAGDSDDAGDATDADRFRLRLAFRVSPEPLAPELWDDEAWEELADDGVRIARDAGALDILPIALTYQACIRLYTGEFDTASSMIDEATAISEAIGGVPMMHTSLVLAAWRAREPDARDLIEITLREVSARGEGRAVGLAHYATAVLHNGRGRYEAALEAAARACAYEDLGFFGWSLAELVEAAARSGRPESAAAALRELTAHTGVSGTHWALGVQDYARALLSEDRDAEALYRQAVAHLERSRIVLHLARARLLYGEWLRRRRRRQESRAQLRSAYEVFTRVGANGFAERARRELQATGETVGRRTDGTVAELTGQETQIAGLVTAGHTNAEIAAQLFISPRTVEWHLGNVFTKLGITSRRQLRSLPGASTRPHG</sequence>
<dbReference type="PANTHER" id="PTHR16305:SF35">
    <property type="entry name" value="TRANSCRIPTIONAL ACTIVATOR DOMAIN"/>
    <property type="match status" value="1"/>
</dbReference>
<dbReference type="InterPro" id="IPR011990">
    <property type="entry name" value="TPR-like_helical_dom_sf"/>
</dbReference>
<feature type="compositionally biased region" description="Basic and acidic residues" evidence="3">
    <location>
        <begin position="379"/>
        <end position="393"/>
    </location>
</feature>
<dbReference type="InterPro" id="IPR000792">
    <property type="entry name" value="Tscrpt_reg_LuxR_C"/>
</dbReference>
<dbReference type="Gene3D" id="1.10.10.10">
    <property type="entry name" value="Winged helix-like DNA-binding domain superfamily/Winged helix DNA-binding domain"/>
    <property type="match status" value="1"/>
</dbReference>
<dbReference type="Gene3D" id="1.25.40.10">
    <property type="entry name" value="Tetratricopeptide repeat domain"/>
    <property type="match status" value="1"/>
</dbReference>
<dbReference type="Pfam" id="PF13191">
    <property type="entry name" value="AAA_16"/>
    <property type="match status" value="1"/>
</dbReference>
<dbReference type="Pfam" id="PF00196">
    <property type="entry name" value="GerE"/>
    <property type="match status" value="1"/>
</dbReference>
<evidence type="ECO:0000259" key="4">
    <source>
        <dbReference type="PROSITE" id="PS50043"/>
    </source>
</evidence>
<dbReference type="EMBL" id="JAINZZ010000010">
    <property type="protein sequence ID" value="MBY8878260.1"/>
    <property type="molecule type" value="Genomic_DNA"/>
</dbReference>
<dbReference type="SUPFAM" id="SSF46894">
    <property type="entry name" value="C-terminal effector domain of the bipartite response regulators"/>
    <property type="match status" value="1"/>
</dbReference>
<feature type="domain" description="HTH luxR-type" evidence="4">
    <location>
        <begin position="882"/>
        <end position="947"/>
    </location>
</feature>
<keyword evidence="6" id="KW-1185">Reference proteome</keyword>
<protein>
    <submittedName>
        <fullName evidence="5">AAA family ATPase</fullName>
    </submittedName>
</protein>
<organism evidence="5 6">
    <name type="scientific">Actinacidiphila acidipaludis</name>
    <dbReference type="NCBI Taxonomy" id="2873382"/>
    <lineage>
        <taxon>Bacteria</taxon>
        <taxon>Bacillati</taxon>
        <taxon>Actinomycetota</taxon>
        <taxon>Actinomycetes</taxon>
        <taxon>Kitasatosporales</taxon>
        <taxon>Streptomycetaceae</taxon>
        <taxon>Actinacidiphila</taxon>
    </lineage>
</organism>
<evidence type="ECO:0000256" key="1">
    <source>
        <dbReference type="ARBA" id="ARBA00022741"/>
    </source>
</evidence>
<dbReference type="SMART" id="SM00421">
    <property type="entry name" value="HTH_LUXR"/>
    <property type="match status" value="1"/>
</dbReference>